<dbReference type="AlphaFoldDB" id="A0A369APZ0"/>
<dbReference type="EMBL" id="QPJU01000003">
    <property type="protein sequence ID" value="RCX10306.1"/>
    <property type="molecule type" value="Genomic_DNA"/>
</dbReference>
<evidence type="ECO:0000313" key="1">
    <source>
        <dbReference type="EMBL" id="RCX10306.1"/>
    </source>
</evidence>
<organism evidence="1 2">
    <name type="scientific">Extensimonas vulgaris</name>
    <dbReference type="NCBI Taxonomy" id="1031594"/>
    <lineage>
        <taxon>Bacteria</taxon>
        <taxon>Pseudomonadati</taxon>
        <taxon>Pseudomonadota</taxon>
        <taxon>Betaproteobacteria</taxon>
        <taxon>Burkholderiales</taxon>
        <taxon>Comamonadaceae</taxon>
        <taxon>Extensimonas</taxon>
    </lineage>
</organism>
<dbReference type="OrthoDB" id="5297048at2"/>
<evidence type="ECO:0000313" key="2">
    <source>
        <dbReference type="Proteomes" id="UP000252174"/>
    </source>
</evidence>
<accession>A0A369APZ0</accession>
<proteinExistence type="predicted"/>
<reference evidence="1 2" key="1">
    <citation type="submission" date="2018-07" db="EMBL/GenBank/DDBJ databases">
        <title>Genomic Encyclopedia of Type Strains, Phase IV (KMG-IV): sequencing the most valuable type-strain genomes for metagenomic binning, comparative biology and taxonomic classification.</title>
        <authorList>
            <person name="Goeker M."/>
        </authorList>
    </citation>
    <scope>NUCLEOTIDE SEQUENCE [LARGE SCALE GENOMIC DNA]</scope>
    <source>
        <strain evidence="1 2">DSM 100911</strain>
    </source>
</reference>
<comment type="caution">
    <text evidence="1">The sequence shown here is derived from an EMBL/GenBank/DDBJ whole genome shotgun (WGS) entry which is preliminary data.</text>
</comment>
<sequence length="106" mass="11897">MHNEVDVSWGEAANYRFDLRGVEPMDKEAAREWLDAQFTALECEPIRSVGKVLTVDKVLTVAQAAGEDYFSKPEHREWAVNFARATSALLGRPIVRVDVPSMTIGY</sequence>
<dbReference type="RefSeq" id="WP_114482985.1">
    <property type="nucleotide sequence ID" value="NZ_QPJU01000003.1"/>
</dbReference>
<dbReference type="Proteomes" id="UP000252174">
    <property type="component" value="Unassembled WGS sequence"/>
</dbReference>
<keyword evidence="2" id="KW-1185">Reference proteome</keyword>
<gene>
    <name evidence="1" type="ORF">DFR45_103293</name>
</gene>
<protein>
    <submittedName>
        <fullName evidence="1">Uncharacterized protein</fullName>
    </submittedName>
</protein>
<name>A0A369APZ0_9BURK</name>